<dbReference type="EMBL" id="FNNI01000013">
    <property type="protein sequence ID" value="SDY18927.1"/>
    <property type="molecule type" value="Genomic_DNA"/>
</dbReference>
<proteinExistence type="predicted"/>
<keyword evidence="2" id="KW-1185">Reference proteome</keyword>
<sequence>MNNEATATLREHAPGEMVIEAFRKLMKIDSYLLEVDANERSISHRLGLHLQSFFPDWDVDCEYNRDGVEPKRIGYLDLHPDGAEDTEARTVFPDIIVHKRDSQTNYLVIEIKKSSSIVDRAIDYQKLRGYKRDLGYQYALFFEVGVREKSGLAVVEWV</sequence>
<reference evidence="1 2" key="1">
    <citation type="submission" date="2016-10" db="EMBL/GenBank/DDBJ databases">
        <authorList>
            <person name="de Groot N.N."/>
        </authorList>
    </citation>
    <scope>NUCLEOTIDE SEQUENCE [LARGE SCALE GENOMIC DNA]</scope>
    <source>
        <strain evidence="1 2">DSM 19219</strain>
    </source>
</reference>
<dbReference type="AlphaFoldDB" id="A0A1H3HTV8"/>
<dbReference type="STRING" id="574349.SAMN05443545_11319"/>
<evidence type="ECO:0000313" key="1">
    <source>
        <dbReference type="EMBL" id="SDY18927.1"/>
    </source>
</evidence>
<accession>A0A1H3HTV8</accession>
<dbReference type="Proteomes" id="UP000198500">
    <property type="component" value="Unassembled WGS sequence"/>
</dbReference>
<dbReference type="RefSeq" id="WP_217635562.1">
    <property type="nucleotide sequence ID" value="NZ_BMXH01000017.1"/>
</dbReference>
<organism evidence="1 2">
    <name type="scientific">Aidingimonas halophila</name>
    <dbReference type="NCBI Taxonomy" id="574349"/>
    <lineage>
        <taxon>Bacteria</taxon>
        <taxon>Pseudomonadati</taxon>
        <taxon>Pseudomonadota</taxon>
        <taxon>Gammaproteobacteria</taxon>
        <taxon>Oceanospirillales</taxon>
        <taxon>Halomonadaceae</taxon>
        <taxon>Aidingimonas</taxon>
    </lineage>
</organism>
<protein>
    <recommendedName>
        <fullName evidence="3">PD-(D/E)XK nuclease superfamily protein</fullName>
    </recommendedName>
</protein>
<gene>
    <name evidence="1" type="ORF">SAMN05443545_11319</name>
</gene>
<evidence type="ECO:0008006" key="3">
    <source>
        <dbReference type="Google" id="ProtNLM"/>
    </source>
</evidence>
<evidence type="ECO:0000313" key="2">
    <source>
        <dbReference type="Proteomes" id="UP000198500"/>
    </source>
</evidence>
<name>A0A1H3HTV8_9GAMM</name>